<accession>A0AA42DME3</accession>
<organism evidence="1 2">
    <name type="scientific">Holtiella tumoricola</name>
    <dbReference type="NCBI Taxonomy" id="3018743"/>
    <lineage>
        <taxon>Bacteria</taxon>
        <taxon>Bacillati</taxon>
        <taxon>Bacillota</taxon>
        <taxon>Clostridia</taxon>
        <taxon>Lachnospirales</taxon>
        <taxon>Cellulosilyticaceae</taxon>
        <taxon>Holtiella</taxon>
    </lineage>
</organism>
<gene>
    <name evidence="1" type="ORF">PBV87_08045</name>
</gene>
<evidence type="ECO:0000313" key="2">
    <source>
        <dbReference type="Proteomes" id="UP001169242"/>
    </source>
</evidence>
<evidence type="ECO:0000313" key="1">
    <source>
        <dbReference type="EMBL" id="MDA3731426.1"/>
    </source>
</evidence>
<dbReference type="Proteomes" id="UP001169242">
    <property type="component" value="Unassembled WGS sequence"/>
</dbReference>
<comment type="caution">
    <text evidence="1">The sequence shown here is derived from an EMBL/GenBank/DDBJ whole genome shotgun (WGS) entry which is preliminary data.</text>
</comment>
<keyword evidence="2" id="KW-1185">Reference proteome</keyword>
<reference evidence="1" key="1">
    <citation type="journal article" date="2023" name="Int. J. Syst. Evol. Microbiol.">
        <title>&lt;i&gt;Holtiella tumoricola&lt;/i&gt; gen. nov. sp. nov., isolated from a human clinical sample.</title>
        <authorList>
            <person name="Allen-Vercoe E."/>
            <person name="Daigneault M.C."/>
            <person name="Vancuren S.J."/>
            <person name="Cochrane K."/>
            <person name="O'Neal L.L."/>
            <person name="Sankaranarayanan K."/>
            <person name="Lawson P.A."/>
        </authorList>
    </citation>
    <scope>NUCLEOTIDE SEQUENCE</scope>
    <source>
        <strain evidence="1">CC70A</strain>
    </source>
</reference>
<sequence length="220" mass="25953">MINTKDSEIYLYTVSNLLMIIEEFNQIYRNVEYDELREIANYRFKELDLSVRISYPFRNMASFDCKTEKNREVDIVVRDKGLEIEVKYLRNYNSKAGTSNSANWKNTFEKDYSWICNKIKSGEKGKSAFIIGWFNAYERFSQIVQLGTGKSSRPLINKERMKIFPFVNVQENGTRVDEVFYMYNKAYQPLNINIDGCDSSCVDCVFLGKPEDKFHFAIYY</sequence>
<dbReference type="EMBL" id="JAQIFT010000035">
    <property type="protein sequence ID" value="MDA3731426.1"/>
    <property type="molecule type" value="Genomic_DNA"/>
</dbReference>
<dbReference type="RefSeq" id="WP_271011814.1">
    <property type="nucleotide sequence ID" value="NZ_JAQIFT010000035.1"/>
</dbReference>
<protein>
    <submittedName>
        <fullName evidence="1">Uncharacterized protein</fullName>
    </submittedName>
</protein>
<dbReference type="AlphaFoldDB" id="A0AA42DME3"/>
<proteinExistence type="predicted"/>
<name>A0AA42DME3_9FIRM</name>